<protein>
    <submittedName>
        <fullName evidence="4">Lactonase family protein</fullName>
    </submittedName>
</protein>
<organism evidence="4 5">
    <name type="scientific">Dyadobacter luteus</name>
    <dbReference type="NCBI Taxonomy" id="2259619"/>
    <lineage>
        <taxon>Bacteria</taxon>
        <taxon>Pseudomonadati</taxon>
        <taxon>Bacteroidota</taxon>
        <taxon>Cytophagia</taxon>
        <taxon>Cytophagales</taxon>
        <taxon>Spirosomataceae</taxon>
        <taxon>Dyadobacter</taxon>
    </lineage>
</organism>
<proteinExistence type="inferred from homology"/>
<dbReference type="AlphaFoldDB" id="A0A3D8Y6Q9"/>
<dbReference type="InterPro" id="IPR011048">
    <property type="entry name" value="Haem_d1_sf"/>
</dbReference>
<comment type="caution">
    <text evidence="4">The sequence shown here is derived from an EMBL/GenBank/DDBJ whole genome shotgun (WGS) entry which is preliminary data.</text>
</comment>
<dbReference type="InterPro" id="IPR050282">
    <property type="entry name" value="Cycloisomerase_2"/>
</dbReference>
<dbReference type="Pfam" id="PF10282">
    <property type="entry name" value="Lactonase"/>
    <property type="match status" value="1"/>
</dbReference>
<evidence type="ECO:0000313" key="5">
    <source>
        <dbReference type="Proteomes" id="UP000256373"/>
    </source>
</evidence>
<keyword evidence="5" id="KW-1185">Reference proteome</keyword>
<comment type="similarity">
    <text evidence="1">Belongs to the cycloisomerase 2 family.</text>
</comment>
<dbReference type="GO" id="GO:0017057">
    <property type="term" value="F:6-phosphogluconolactonase activity"/>
    <property type="evidence" value="ECO:0007669"/>
    <property type="project" value="TreeGrafter"/>
</dbReference>
<dbReference type="InterPro" id="IPR019405">
    <property type="entry name" value="Lactonase_7-beta_prop"/>
</dbReference>
<dbReference type="Proteomes" id="UP000256373">
    <property type="component" value="Unassembled WGS sequence"/>
</dbReference>
<name>A0A3D8Y6Q9_9BACT</name>
<dbReference type="GO" id="GO:0006006">
    <property type="term" value="P:glucose metabolic process"/>
    <property type="evidence" value="ECO:0007669"/>
    <property type="project" value="UniProtKB-KW"/>
</dbReference>
<evidence type="ECO:0000256" key="2">
    <source>
        <dbReference type="ARBA" id="ARBA00022526"/>
    </source>
</evidence>
<accession>A0A3D8Y6Q9</accession>
<dbReference type="SUPFAM" id="SSF51004">
    <property type="entry name" value="C-terminal (heme d1) domain of cytochrome cd1-nitrite reductase"/>
    <property type="match status" value="1"/>
</dbReference>
<reference evidence="4 5" key="1">
    <citation type="submission" date="2018-07" db="EMBL/GenBank/DDBJ databases">
        <title>Dyadobacter roseus sp. nov., isolated from rose rhizosphere soil.</title>
        <authorList>
            <person name="Chen L."/>
        </authorList>
    </citation>
    <scope>NUCLEOTIDE SEQUENCE [LARGE SCALE GENOMIC DNA]</scope>
    <source>
        <strain evidence="4 5">RS19</strain>
    </source>
</reference>
<dbReference type="GO" id="GO:0005829">
    <property type="term" value="C:cytosol"/>
    <property type="evidence" value="ECO:0007669"/>
    <property type="project" value="TreeGrafter"/>
</dbReference>
<evidence type="ECO:0000313" key="4">
    <source>
        <dbReference type="EMBL" id="REA58495.1"/>
    </source>
</evidence>
<evidence type="ECO:0000256" key="3">
    <source>
        <dbReference type="SAM" id="SignalP"/>
    </source>
</evidence>
<dbReference type="PANTHER" id="PTHR30344">
    <property type="entry name" value="6-PHOSPHOGLUCONOLACTONASE-RELATED"/>
    <property type="match status" value="1"/>
</dbReference>
<dbReference type="OrthoDB" id="9790815at2"/>
<evidence type="ECO:0000256" key="1">
    <source>
        <dbReference type="ARBA" id="ARBA00005564"/>
    </source>
</evidence>
<feature type="chain" id="PRO_5017814597" evidence="3">
    <location>
        <begin position="22"/>
        <end position="366"/>
    </location>
</feature>
<keyword evidence="3" id="KW-0732">Signal</keyword>
<dbReference type="Gene3D" id="2.130.10.10">
    <property type="entry name" value="YVTN repeat-like/Quinoprotein amine dehydrogenase"/>
    <property type="match status" value="1"/>
</dbReference>
<keyword evidence="2" id="KW-0313">Glucose metabolism</keyword>
<dbReference type="EMBL" id="QNUL01000020">
    <property type="protein sequence ID" value="REA58495.1"/>
    <property type="molecule type" value="Genomic_DNA"/>
</dbReference>
<keyword evidence="2" id="KW-0119">Carbohydrate metabolism</keyword>
<gene>
    <name evidence="4" type="ORF">DSL64_20625</name>
</gene>
<sequence>MNKLRFTFIVLLTVISTVTFGQNQIPFYVGTGNKGDNSVITLCHLDPGSGKITVIDSTINANGPGYLAISPNKKNLYAVSGANKITAYAIQTNQKLQELNNQPSEGVNPCHVSVHPSGKMAFLANYTGGSFSAYPVNTDGTVQAPSFTQQFTGSGPNEKRQEKAHAHFVTSSPNGKYVYVTDLGSDKIMNYVVNTATGKLTANPAQEFYQGKPGAGPRHFAITPSGKFLYLLNELDATVTSCTVDNKGVIKALSAYETVPAGITGNTSSAVHIHPNGRFVYVSNRGHNSISAFRILSNGELEKVDEATKGISIPRDFNFDPSGKFMIVGNQDKNNLTVYTVDEKTGKMAFKQESVSIKAPICITFL</sequence>
<dbReference type="PANTHER" id="PTHR30344:SF1">
    <property type="entry name" value="6-PHOSPHOGLUCONOLACTONASE"/>
    <property type="match status" value="1"/>
</dbReference>
<feature type="signal peptide" evidence="3">
    <location>
        <begin position="1"/>
        <end position="21"/>
    </location>
</feature>
<dbReference type="InterPro" id="IPR015943">
    <property type="entry name" value="WD40/YVTN_repeat-like_dom_sf"/>
</dbReference>
<dbReference type="RefSeq" id="WP_115832829.1">
    <property type="nucleotide sequence ID" value="NZ_QNUL01000020.1"/>
</dbReference>